<feature type="compositionally biased region" description="Polar residues" evidence="1">
    <location>
        <begin position="66"/>
        <end position="78"/>
    </location>
</feature>
<feature type="region of interest" description="Disordered" evidence="1">
    <location>
        <begin position="66"/>
        <end position="173"/>
    </location>
</feature>
<keyword evidence="3" id="KW-1185">Reference proteome</keyword>
<evidence type="ECO:0000313" key="2">
    <source>
        <dbReference type="EMBL" id="KAK4424510.1"/>
    </source>
</evidence>
<comment type="caution">
    <text evidence="2">The sequence shown here is derived from an EMBL/GenBank/DDBJ whole genome shotgun (WGS) entry which is preliminary data.</text>
</comment>
<reference evidence="2" key="1">
    <citation type="submission" date="2020-06" db="EMBL/GenBank/DDBJ databases">
        <authorList>
            <person name="Li T."/>
            <person name="Hu X."/>
            <person name="Zhang T."/>
            <person name="Song X."/>
            <person name="Zhang H."/>
            <person name="Dai N."/>
            <person name="Sheng W."/>
            <person name="Hou X."/>
            <person name="Wei L."/>
        </authorList>
    </citation>
    <scope>NUCLEOTIDE SEQUENCE</scope>
    <source>
        <strain evidence="2">3651</strain>
        <tissue evidence="2">Leaf</tissue>
    </source>
</reference>
<accession>A0AAE1Y6B2</accession>
<dbReference type="EMBL" id="JACGWO010000006">
    <property type="protein sequence ID" value="KAK4424510.1"/>
    <property type="molecule type" value="Genomic_DNA"/>
</dbReference>
<feature type="compositionally biased region" description="Pro residues" evidence="1">
    <location>
        <begin position="115"/>
        <end position="124"/>
    </location>
</feature>
<evidence type="ECO:0000313" key="3">
    <source>
        <dbReference type="Proteomes" id="UP001293254"/>
    </source>
</evidence>
<dbReference type="AlphaFoldDB" id="A0AAE1Y6B2"/>
<gene>
    <name evidence="2" type="ORF">Salat_1644400</name>
</gene>
<evidence type="ECO:0000256" key="1">
    <source>
        <dbReference type="SAM" id="MobiDB-lite"/>
    </source>
</evidence>
<protein>
    <submittedName>
        <fullName evidence="2">Uncharacterized protein</fullName>
    </submittedName>
</protein>
<dbReference type="Proteomes" id="UP001293254">
    <property type="component" value="Unassembled WGS sequence"/>
</dbReference>
<sequence>MKEAGLVDHEFNAKAILDEELLIVAGLHPAPDKYEGPLDRITRFRIMMNRAAVRKFIPDDVLAMRSSSGTRSAPSTPSDLPPELTPTSRTTPPPPASVPCPQETPVIEVVTSPEDVPPMVPPADLPQDVHPSSSLPPPVEDLPSSHKRPRIDVEGTEDAPTAAGPSEPAFPAPVLTPRMDPQAGAFNMSMAVNRVDVEVLTPRTFTGIRNLILSHASVIPAAVTTMVEKYTYSLRNGEMLRRELQETKASVRAQCAEFEKQAREREKTSLRRS</sequence>
<reference evidence="2" key="2">
    <citation type="journal article" date="2024" name="Plant">
        <title>Genomic evolution and insights into agronomic trait innovations of Sesamum species.</title>
        <authorList>
            <person name="Miao H."/>
            <person name="Wang L."/>
            <person name="Qu L."/>
            <person name="Liu H."/>
            <person name="Sun Y."/>
            <person name="Le M."/>
            <person name="Wang Q."/>
            <person name="Wei S."/>
            <person name="Zheng Y."/>
            <person name="Lin W."/>
            <person name="Duan Y."/>
            <person name="Cao H."/>
            <person name="Xiong S."/>
            <person name="Wang X."/>
            <person name="Wei L."/>
            <person name="Li C."/>
            <person name="Ma Q."/>
            <person name="Ju M."/>
            <person name="Zhao R."/>
            <person name="Li G."/>
            <person name="Mu C."/>
            <person name="Tian Q."/>
            <person name="Mei H."/>
            <person name="Zhang T."/>
            <person name="Gao T."/>
            <person name="Zhang H."/>
        </authorList>
    </citation>
    <scope>NUCLEOTIDE SEQUENCE</scope>
    <source>
        <strain evidence="2">3651</strain>
    </source>
</reference>
<name>A0AAE1Y6B2_9LAMI</name>
<organism evidence="2 3">
    <name type="scientific">Sesamum alatum</name>
    <dbReference type="NCBI Taxonomy" id="300844"/>
    <lineage>
        <taxon>Eukaryota</taxon>
        <taxon>Viridiplantae</taxon>
        <taxon>Streptophyta</taxon>
        <taxon>Embryophyta</taxon>
        <taxon>Tracheophyta</taxon>
        <taxon>Spermatophyta</taxon>
        <taxon>Magnoliopsida</taxon>
        <taxon>eudicotyledons</taxon>
        <taxon>Gunneridae</taxon>
        <taxon>Pentapetalae</taxon>
        <taxon>asterids</taxon>
        <taxon>lamiids</taxon>
        <taxon>Lamiales</taxon>
        <taxon>Pedaliaceae</taxon>
        <taxon>Sesamum</taxon>
    </lineage>
</organism>
<proteinExistence type="predicted"/>